<dbReference type="SUPFAM" id="SSF47473">
    <property type="entry name" value="EF-hand"/>
    <property type="match status" value="1"/>
</dbReference>
<feature type="domain" description="EF-hand" evidence="4">
    <location>
        <begin position="51"/>
        <end position="86"/>
    </location>
</feature>
<keyword evidence="2" id="KW-0677">Repeat</keyword>
<dbReference type="CDD" id="cd00051">
    <property type="entry name" value="EFh"/>
    <property type="match status" value="1"/>
</dbReference>
<dbReference type="Pfam" id="PF13833">
    <property type="entry name" value="EF-hand_8"/>
    <property type="match status" value="1"/>
</dbReference>
<evidence type="ECO:0000259" key="4">
    <source>
        <dbReference type="PROSITE" id="PS50222"/>
    </source>
</evidence>
<dbReference type="STRING" id="180498.A0A067K965"/>
<dbReference type="GO" id="GO:0005509">
    <property type="term" value="F:calcium ion binding"/>
    <property type="evidence" value="ECO:0007669"/>
    <property type="project" value="InterPro"/>
</dbReference>
<gene>
    <name evidence="5" type="ORF">JCGZ_12038</name>
</gene>
<dbReference type="AlphaFoldDB" id="A0A067K965"/>
<feature type="domain" description="EF-hand" evidence="4">
    <location>
        <begin position="15"/>
        <end position="50"/>
    </location>
</feature>
<dbReference type="OrthoDB" id="26525at2759"/>
<dbReference type="InterPro" id="IPR039647">
    <property type="entry name" value="EF_hand_pair_protein_CML-like"/>
</dbReference>
<dbReference type="FunFam" id="1.10.238.10:FF:000178">
    <property type="entry name" value="Calmodulin-2 A"/>
    <property type="match status" value="1"/>
</dbReference>
<evidence type="ECO:0000256" key="3">
    <source>
        <dbReference type="ARBA" id="ARBA00022837"/>
    </source>
</evidence>
<reference evidence="5 6" key="1">
    <citation type="journal article" date="2014" name="PLoS ONE">
        <title>Global Analysis of Gene Expression Profiles in Physic Nut (Jatropha curcas L.) Seedlings Exposed to Salt Stress.</title>
        <authorList>
            <person name="Zhang L."/>
            <person name="Zhang C."/>
            <person name="Wu P."/>
            <person name="Chen Y."/>
            <person name="Li M."/>
            <person name="Jiang H."/>
            <person name="Wu G."/>
        </authorList>
    </citation>
    <scope>NUCLEOTIDE SEQUENCE [LARGE SCALE GENOMIC DNA]</scope>
    <source>
        <strain evidence="6">cv. GZQX0401</strain>
        <tissue evidence="5">Young leaves</tissue>
    </source>
</reference>
<dbReference type="PROSITE" id="PS50222">
    <property type="entry name" value="EF_HAND_2"/>
    <property type="match status" value="3"/>
</dbReference>
<accession>A0A067K965</accession>
<dbReference type="PANTHER" id="PTHR10891">
    <property type="entry name" value="EF-HAND CALCIUM-BINDING DOMAIN CONTAINING PROTEIN"/>
    <property type="match status" value="1"/>
</dbReference>
<organism evidence="5 6">
    <name type="scientific">Jatropha curcas</name>
    <name type="common">Barbados nut</name>
    <dbReference type="NCBI Taxonomy" id="180498"/>
    <lineage>
        <taxon>Eukaryota</taxon>
        <taxon>Viridiplantae</taxon>
        <taxon>Streptophyta</taxon>
        <taxon>Embryophyta</taxon>
        <taxon>Tracheophyta</taxon>
        <taxon>Spermatophyta</taxon>
        <taxon>Magnoliopsida</taxon>
        <taxon>eudicotyledons</taxon>
        <taxon>Gunneridae</taxon>
        <taxon>Pentapetalae</taxon>
        <taxon>rosids</taxon>
        <taxon>fabids</taxon>
        <taxon>Malpighiales</taxon>
        <taxon>Euphorbiaceae</taxon>
        <taxon>Crotonoideae</taxon>
        <taxon>Jatropheae</taxon>
        <taxon>Jatropha</taxon>
    </lineage>
</organism>
<evidence type="ECO:0000313" key="6">
    <source>
        <dbReference type="Proteomes" id="UP000027138"/>
    </source>
</evidence>
<dbReference type="EMBL" id="KK914570">
    <property type="protein sequence ID" value="KDP32746.1"/>
    <property type="molecule type" value="Genomic_DNA"/>
</dbReference>
<dbReference type="PROSITE" id="PS00018">
    <property type="entry name" value="EF_HAND_1"/>
    <property type="match status" value="3"/>
</dbReference>
<sequence length="157" mass="16730">MAQSESLSAETETLSQVMSLVEAFRAFDSDSDGNITAAEIGGILSSLGYNASEQDVRTMMQQGDTNRDGLLSIQEFLEMNTKNMEVGGLANCLKAAFEALSSGGDGAVTAEELYEVIGNKELQLSLEDCQEIVDSMDGDGNGIVDLEDFKLIVSSLL</sequence>
<keyword evidence="1" id="KW-0479">Metal-binding</keyword>
<dbReference type="KEGG" id="jcu:105638880"/>
<evidence type="ECO:0000313" key="5">
    <source>
        <dbReference type="EMBL" id="KDP32746.1"/>
    </source>
</evidence>
<dbReference type="Pfam" id="PF13499">
    <property type="entry name" value="EF-hand_7"/>
    <property type="match status" value="1"/>
</dbReference>
<dbReference type="SMART" id="SM00054">
    <property type="entry name" value="EFh"/>
    <property type="match status" value="4"/>
</dbReference>
<protein>
    <recommendedName>
        <fullName evidence="4">EF-hand domain-containing protein</fullName>
    </recommendedName>
</protein>
<dbReference type="InterPro" id="IPR002048">
    <property type="entry name" value="EF_hand_dom"/>
</dbReference>
<feature type="domain" description="EF-hand" evidence="4">
    <location>
        <begin position="124"/>
        <end position="157"/>
    </location>
</feature>
<dbReference type="GO" id="GO:0043226">
    <property type="term" value="C:organelle"/>
    <property type="evidence" value="ECO:0007669"/>
    <property type="project" value="UniProtKB-ARBA"/>
</dbReference>
<evidence type="ECO:0000256" key="2">
    <source>
        <dbReference type="ARBA" id="ARBA00022737"/>
    </source>
</evidence>
<keyword evidence="6" id="KW-1185">Reference proteome</keyword>
<dbReference type="Gene3D" id="1.10.238.10">
    <property type="entry name" value="EF-hand"/>
    <property type="match status" value="2"/>
</dbReference>
<dbReference type="InterPro" id="IPR011992">
    <property type="entry name" value="EF-hand-dom_pair"/>
</dbReference>
<keyword evidence="3" id="KW-0106">Calcium</keyword>
<evidence type="ECO:0000256" key="1">
    <source>
        <dbReference type="ARBA" id="ARBA00022723"/>
    </source>
</evidence>
<name>A0A067K965_JATCU</name>
<proteinExistence type="predicted"/>
<dbReference type="InterPro" id="IPR018247">
    <property type="entry name" value="EF_Hand_1_Ca_BS"/>
</dbReference>
<dbReference type="Proteomes" id="UP000027138">
    <property type="component" value="Unassembled WGS sequence"/>
</dbReference>